<feature type="region of interest" description="Disordered" evidence="1">
    <location>
        <begin position="51"/>
        <end position="78"/>
    </location>
</feature>
<accession>A0A7N2KPU5</accession>
<dbReference type="InParanoid" id="A0A7N2KPU5"/>
<organism evidence="2 3">
    <name type="scientific">Quercus lobata</name>
    <name type="common">Valley oak</name>
    <dbReference type="NCBI Taxonomy" id="97700"/>
    <lineage>
        <taxon>Eukaryota</taxon>
        <taxon>Viridiplantae</taxon>
        <taxon>Streptophyta</taxon>
        <taxon>Embryophyta</taxon>
        <taxon>Tracheophyta</taxon>
        <taxon>Spermatophyta</taxon>
        <taxon>Magnoliopsida</taxon>
        <taxon>eudicotyledons</taxon>
        <taxon>Gunneridae</taxon>
        <taxon>Pentapetalae</taxon>
        <taxon>rosids</taxon>
        <taxon>fabids</taxon>
        <taxon>Fagales</taxon>
        <taxon>Fagaceae</taxon>
        <taxon>Quercus</taxon>
    </lineage>
</organism>
<keyword evidence="3" id="KW-1185">Reference proteome</keyword>
<dbReference type="EMBL" id="LRBV02000001">
    <property type="status" value="NOT_ANNOTATED_CDS"/>
    <property type="molecule type" value="Genomic_DNA"/>
</dbReference>
<reference evidence="2 3" key="1">
    <citation type="journal article" date="2016" name="G3 (Bethesda)">
        <title>First Draft Assembly and Annotation of the Genome of a California Endemic Oak Quercus lobata Nee (Fagaceae).</title>
        <authorList>
            <person name="Sork V.L."/>
            <person name="Fitz-Gibbon S.T."/>
            <person name="Puiu D."/>
            <person name="Crepeau M."/>
            <person name="Gugger P.F."/>
            <person name="Sherman R."/>
            <person name="Stevens K."/>
            <person name="Langley C.H."/>
            <person name="Pellegrini M."/>
            <person name="Salzberg S.L."/>
        </authorList>
    </citation>
    <scope>NUCLEOTIDE SEQUENCE [LARGE SCALE GENOMIC DNA]</scope>
    <source>
        <strain evidence="2 3">cv. SW786</strain>
    </source>
</reference>
<dbReference type="AlphaFoldDB" id="A0A7N2KPU5"/>
<reference evidence="2" key="2">
    <citation type="submission" date="2021-01" db="UniProtKB">
        <authorList>
            <consortium name="EnsemblPlants"/>
        </authorList>
    </citation>
    <scope>IDENTIFICATION</scope>
</reference>
<dbReference type="Proteomes" id="UP000594261">
    <property type="component" value="Chromosome 1"/>
</dbReference>
<dbReference type="OMA" id="GHISWKT"/>
<evidence type="ECO:0000256" key="1">
    <source>
        <dbReference type="SAM" id="MobiDB-lite"/>
    </source>
</evidence>
<evidence type="ECO:0000313" key="3">
    <source>
        <dbReference type="Proteomes" id="UP000594261"/>
    </source>
</evidence>
<dbReference type="PANTHER" id="PTHR37721:SF1">
    <property type="entry name" value="OS05G0464200 PROTEIN"/>
    <property type="match status" value="1"/>
</dbReference>
<dbReference type="PANTHER" id="PTHR37721">
    <property type="entry name" value="OS05G0464200 PROTEIN"/>
    <property type="match status" value="1"/>
</dbReference>
<evidence type="ECO:0000313" key="2">
    <source>
        <dbReference type="EnsemblPlants" id="QL01p035733:mrna:CDS:1"/>
    </source>
</evidence>
<dbReference type="EnsemblPlants" id="QL01p035733:mrna">
    <property type="protein sequence ID" value="QL01p035733:mrna:CDS:1"/>
    <property type="gene ID" value="QL01p035733"/>
</dbReference>
<feature type="compositionally biased region" description="Polar residues" evidence="1">
    <location>
        <begin position="63"/>
        <end position="78"/>
    </location>
</feature>
<protein>
    <submittedName>
        <fullName evidence="2">Uncharacterized protein</fullName>
    </submittedName>
</protein>
<proteinExistence type="predicted"/>
<feature type="region of interest" description="Disordered" evidence="1">
    <location>
        <begin position="1"/>
        <end position="23"/>
    </location>
</feature>
<name>A0A7N2KPU5_QUELO</name>
<sequence>MESDSSNTQKKKTTSFPPQRGQVKARVFESFANTFTSMVSKLGEVVAKIRGEGGSEGNSASSTPPRSSCNSDGNSDIS</sequence>
<dbReference type="Gramene" id="QL01p035733:mrna">
    <property type="protein sequence ID" value="QL01p035733:mrna:CDS:1"/>
    <property type="gene ID" value="QL01p035733"/>
</dbReference>